<keyword evidence="2 3" id="KW-0067">ATP-binding</keyword>
<dbReference type="Gene3D" id="3.30.200.20">
    <property type="entry name" value="Phosphorylase Kinase, domain 1"/>
    <property type="match status" value="1"/>
</dbReference>
<evidence type="ECO:0000256" key="1">
    <source>
        <dbReference type="ARBA" id="ARBA00022741"/>
    </source>
</evidence>
<dbReference type="OrthoDB" id="1668230at2759"/>
<dbReference type="PANTHER" id="PTHR44329">
    <property type="entry name" value="SERINE/THREONINE-PROTEIN KINASE TNNI3K-RELATED"/>
    <property type="match status" value="1"/>
</dbReference>
<protein>
    <recommendedName>
        <fullName evidence="5">Protein kinase domain-containing protein</fullName>
    </recommendedName>
</protein>
<feature type="domain" description="Protein kinase" evidence="5">
    <location>
        <begin position="527"/>
        <end position="794"/>
    </location>
</feature>
<organism evidence="6 7">
    <name type="scientific">Hydnum rufescens UP504</name>
    <dbReference type="NCBI Taxonomy" id="1448309"/>
    <lineage>
        <taxon>Eukaryota</taxon>
        <taxon>Fungi</taxon>
        <taxon>Dikarya</taxon>
        <taxon>Basidiomycota</taxon>
        <taxon>Agaricomycotina</taxon>
        <taxon>Agaricomycetes</taxon>
        <taxon>Cantharellales</taxon>
        <taxon>Hydnaceae</taxon>
        <taxon>Hydnum</taxon>
    </lineage>
</organism>
<feature type="compositionally biased region" description="Basic and acidic residues" evidence="4">
    <location>
        <begin position="836"/>
        <end position="847"/>
    </location>
</feature>
<dbReference type="InterPro" id="IPR036537">
    <property type="entry name" value="Adaptor_Cbl_N_dom_sf"/>
</dbReference>
<comment type="caution">
    <text evidence="6">The sequence shown here is derived from an EMBL/GenBank/DDBJ whole genome shotgun (WGS) entry which is preliminary data.</text>
</comment>
<feature type="region of interest" description="Disordered" evidence="4">
    <location>
        <begin position="811"/>
        <end position="895"/>
    </location>
</feature>
<dbReference type="PROSITE" id="PS00108">
    <property type="entry name" value="PROTEIN_KINASE_ST"/>
    <property type="match status" value="1"/>
</dbReference>
<dbReference type="InterPro" id="IPR008271">
    <property type="entry name" value="Ser/Thr_kinase_AS"/>
</dbReference>
<feature type="binding site" evidence="3">
    <location>
        <position position="563"/>
    </location>
    <ligand>
        <name>ATP</name>
        <dbReference type="ChEBI" id="CHEBI:30616"/>
    </ligand>
</feature>
<dbReference type="CDD" id="cd21037">
    <property type="entry name" value="MLKL_NTD"/>
    <property type="match status" value="1"/>
</dbReference>
<keyword evidence="7" id="KW-1185">Reference proteome</keyword>
<dbReference type="EMBL" id="MU128915">
    <property type="protein sequence ID" value="KAF9519912.1"/>
    <property type="molecule type" value="Genomic_DNA"/>
</dbReference>
<dbReference type="InterPro" id="IPR059179">
    <property type="entry name" value="MLKL-like_MCAfunc"/>
</dbReference>
<dbReference type="PROSITE" id="PS50011">
    <property type="entry name" value="PROTEIN_KINASE_DOM"/>
    <property type="match status" value="1"/>
</dbReference>
<dbReference type="AlphaFoldDB" id="A0A9P6B9T1"/>
<dbReference type="GO" id="GO:0005524">
    <property type="term" value="F:ATP binding"/>
    <property type="evidence" value="ECO:0007669"/>
    <property type="project" value="UniProtKB-UniRule"/>
</dbReference>
<dbReference type="InterPro" id="IPR000719">
    <property type="entry name" value="Prot_kinase_dom"/>
</dbReference>
<dbReference type="SUPFAM" id="SSF56112">
    <property type="entry name" value="Protein kinase-like (PK-like)"/>
    <property type="match status" value="1"/>
</dbReference>
<dbReference type="PROSITE" id="PS00107">
    <property type="entry name" value="PROTEIN_KINASE_ATP"/>
    <property type="match status" value="1"/>
</dbReference>
<sequence length="1178" mass="132101">MDGRPVHFLILREVWTVSREELKNVPSGARARVLPRERLLRIVIKGRKDSRKRSPQLHLLTRLVRERDNHVQINLQAIPQICKSPLAGSRLLNIITDSPSPSVYKTIRFSPSTPTERAPSPLQGVVEERSRELSISPIHRAQFSTRWYQPQSEQSRRPWRDPSPTPHRSHILRRHSVPSEQTVAFERTASAVAKATRTEILNGAKVITQDVLLLSVDVARLIPLPGLAEVTSLLLNIWGFVQQVESNRMACLHLAERCANILSSVRAEAELAGPAVVQTLEHPLSRLAETFKAIGALLQKQAEQPFIKRYLKRESIMGQIQECHEMLSDNLNLFGIAVQFRILQEVQAHRQSVASAGDDRKPLPAPPLAYLQEAPDPSDVLPTIISHHNDRFVQDYHQDSADLRCTIRNALSSNSDAHLIEVLQVQRPEMAEAIKTLQRALEDPHLTSPTSRRGSAIPSAHSRRDSGRSTHGFPEMISLDSLHDEEGAEDQSIHREFIEEEIGALRRLSGEETDPGLPSWTITRWEIDRDQQIGVGFFSEVYKGTWNERTVAIKVLAPMTPAKLFLHEAQIWKNLKHPNVLELLGASSCSSDPPWFFVSPYMFNGNLIHEIAVGMEYLHGQGVLHGDLKACNVLIDDNFHCVISDFGQSELKSEVYRLSGVTSPSERPHYFTLRGVCHEHPADSGSKEGTLRWLAPELMGSHGALSWEADVYAFAICCVEVLTGGTLPWANFDDVMVRHLVLAILSAERDERPVIPLTHLTSLGLITLIHQCWSRAPSVRPSFEIIANNTGQLLNGIGGLEDITPKPKVLELSESPGAHSPSLKPVKPMESSSPWDDEHLDHLRFEESPTTDDSPDSEDGSRYTTPLERSIQSIPRLSIDDGYESPVPEDDFSKERRDERRYRHYLTHPYHPSLVLPLWAPTHVEIGAVGYHKSPRGTFVTLFNAFDPKGTASSRGKHPPSLKGVHTAVQTEEKRSTIRKGIEWVGGFLKPPLKLGDNRTIARQYPFLLRAGHKRSIVVTESAIYRYMLTADAAKAWFAQHHATILETYGRKNKLLKEDLMLVIGTLDAKDYGLFVNHSHPDGHARFNVYVDRREGEPFGEWTTGIDISIYPWSLQLSPASAADTETQKGPHYEDLSSQAPSISANKVSTIRSDPESHHTLVIARLRFKPDSMQPTSL</sequence>
<dbReference type="GO" id="GO:0007166">
    <property type="term" value="P:cell surface receptor signaling pathway"/>
    <property type="evidence" value="ECO:0007669"/>
    <property type="project" value="InterPro"/>
</dbReference>
<feature type="region of interest" description="Disordered" evidence="4">
    <location>
        <begin position="440"/>
        <end position="475"/>
    </location>
</feature>
<reference evidence="6" key="1">
    <citation type="journal article" date="2020" name="Nat. Commun.">
        <title>Large-scale genome sequencing of mycorrhizal fungi provides insights into the early evolution of symbiotic traits.</title>
        <authorList>
            <person name="Miyauchi S."/>
            <person name="Kiss E."/>
            <person name="Kuo A."/>
            <person name="Drula E."/>
            <person name="Kohler A."/>
            <person name="Sanchez-Garcia M."/>
            <person name="Morin E."/>
            <person name="Andreopoulos B."/>
            <person name="Barry K.W."/>
            <person name="Bonito G."/>
            <person name="Buee M."/>
            <person name="Carver A."/>
            <person name="Chen C."/>
            <person name="Cichocki N."/>
            <person name="Clum A."/>
            <person name="Culley D."/>
            <person name="Crous P.W."/>
            <person name="Fauchery L."/>
            <person name="Girlanda M."/>
            <person name="Hayes R.D."/>
            <person name="Keri Z."/>
            <person name="LaButti K."/>
            <person name="Lipzen A."/>
            <person name="Lombard V."/>
            <person name="Magnuson J."/>
            <person name="Maillard F."/>
            <person name="Murat C."/>
            <person name="Nolan M."/>
            <person name="Ohm R.A."/>
            <person name="Pangilinan J."/>
            <person name="Pereira M.F."/>
            <person name="Perotto S."/>
            <person name="Peter M."/>
            <person name="Pfister S."/>
            <person name="Riley R."/>
            <person name="Sitrit Y."/>
            <person name="Stielow J.B."/>
            <person name="Szollosi G."/>
            <person name="Zifcakova L."/>
            <person name="Stursova M."/>
            <person name="Spatafora J.W."/>
            <person name="Tedersoo L."/>
            <person name="Vaario L.M."/>
            <person name="Yamada A."/>
            <person name="Yan M."/>
            <person name="Wang P."/>
            <person name="Xu J."/>
            <person name="Bruns T."/>
            <person name="Baldrian P."/>
            <person name="Vilgalys R."/>
            <person name="Dunand C."/>
            <person name="Henrissat B."/>
            <person name="Grigoriev I.V."/>
            <person name="Hibbett D."/>
            <person name="Nagy L.G."/>
            <person name="Martin F.M."/>
        </authorList>
    </citation>
    <scope>NUCLEOTIDE SEQUENCE</scope>
    <source>
        <strain evidence="6">UP504</strain>
    </source>
</reference>
<dbReference type="InterPro" id="IPR017441">
    <property type="entry name" value="Protein_kinase_ATP_BS"/>
</dbReference>
<dbReference type="SMART" id="SM00220">
    <property type="entry name" value="S_TKc"/>
    <property type="match status" value="1"/>
</dbReference>
<evidence type="ECO:0000313" key="6">
    <source>
        <dbReference type="EMBL" id="KAF9519912.1"/>
    </source>
</evidence>
<evidence type="ECO:0000256" key="3">
    <source>
        <dbReference type="PROSITE-ProRule" id="PRU10141"/>
    </source>
</evidence>
<feature type="region of interest" description="Disordered" evidence="4">
    <location>
        <begin position="146"/>
        <end position="170"/>
    </location>
</feature>
<dbReference type="InterPro" id="IPR011009">
    <property type="entry name" value="Kinase-like_dom_sf"/>
</dbReference>
<gene>
    <name evidence="6" type="ORF">BS47DRAFT_1387845</name>
</gene>
<dbReference type="Proteomes" id="UP000886523">
    <property type="component" value="Unassembled WGS sequence"/>
</dbReference>
<name>A0A9P6B9T1_9AGAM</name>
<dbReference type="Gene3D" id="1.10.510.10">
    <property type="entry name" value="Transferase(Phosphotransferase) domain 1"/>
    <property type="match status" value="1"/>
</dbReference>
<dbReference type="InterPro" id="IPR051681">
    <property type="entry name" value="Ser/Thr_Kinases-Pseudokinases"/>
</dbReference>
<evidence type="ECO:0000259" key="5">
    <source>
        <dbReference type="PROSITE" id="PS50011"/>
    </source>
</evidence>
<keyword evidence="1 3" id="KW-0547">Nucleotide-binding</keyword>
<feature type="compositionally biased region" description="Acidic residues" evidence="4">
    <location>
        <begin position="881"/>
        <end position="890"/>
    </location>
</feature>
<evidence type="ECO:0000313" key="7">
    <source>
        <dbReference type="Proteomes" id="UP000886523"/>
    </source>
</evidence>
<dbReference type="GO" id="GO:0004674">
    <property type="term" value="F:protein serine/threonine kinase activity"/>
    <property type="evidence" value="ECO:0007669"/>
    <property type="project" value="TreeGrafter"/>
</dbReference>
<evidence type="ECO:0000256" key="2">
    <source>
        <dbReference type="ARBA" id="ARBA00022840"/>
    </source>
</evidence>
<dbReference type="Pfam" id="PF00069">
    <property type="entry name" value="Pkinase"/>
    <property type="match status" value="1"/>
</dbReference>
<proteinExistence type="predicted"/>
<evidence type="ECO:0000256" key="4">
    <source>
        <dbReference type="SAM" id="MobiDB-lite"/>
    </source>
</evidence>
<accession>A0A9P6B9T1</accession>
<dbReference type="Gene3D" id="1.20.930.20">
    <property type="entry name" value="Adaptor protein Cbl, N-terminal domain"/>
    <property type="match status" value="1"/>
</dbReference>
<feature type="compositionally biased region" description="Acidic residues" evidence="4">
    <location>
        <begin position="849"/>
        <end position="858"/>
    </location>
</feature>